<name>A0A956SF39_UNCEI</name>
<reference evidence="2" key="1">
    <citation type="submission" date="2020-04" db="EMBL/GenBank/DDBJ databases">
        <authorList>
            <person name="Zhang T."/>
        </authorList>
    </citation>
    <scope>NUCLEOTIDE SEQUENCE</scope>
    <source>
        <strain evidence="2">HKST-UBA02</strain>
    </source>
</reference>
<reference evidence="2" key="2">
    <citation type="journal article" date="2021" name="Microbiome">
        <title>Successional dynamics and alternative stable states in a saline activated sludge microbial community over 9 years.</title>
        <authorList>
            <person name="Wang Y."/>
            <person name="Ye J."/>
            <person name="Ju F."/>
            <person name="Liu L."/>
            <person name="Boyd J.A."/>
            <person name="Deng Y."/>
            <person name="Parks D.H."/>
            <person name="Jiang X."/>
            <person name="Yin X."/>
            <person name="Woodcroft B.J."/>
            <person name="Tyson G.W."/>
            <person name="Hugenholtz P."/>
            <person name="Polz M.F."/>
            <person name="Zhang T."/>
        </authorList>
    </citation>
    <scope>NUCLEOTIDE SEQUENCE</scope>
    <source>
        <strain evidence="2">HKST-UBA02</strain>
    </source>
</reference>
<gene>
    <name evidence="2" type="ORF">KDA27_21230</name>
</gene>
<organism evidence="2 3">
    <name type="scientific">Eiseniibacteriota bacterium</name>
    <dbReference type="NCBI Taxonomy" id="2212470"/>
    <lineage>
        <taxon>Bacteria</taxon>
        <taxon>Candidatus Eiseniibacteriota</taxon>
    </lineage>
</organism>
<proteinExistence type="predicted"/>
<feature type="region of interest" description="Disordered" evidence="1">
    <location>
        <begin position="1"/>
        <end position="22"/>
    </location>
</feature>
<evidence type="ECO:0000313" key="2">
    <source>
        <dbReference type="EMBL" id="MCA9758332.1"/>
    </source>
</evidence>
<evidence type="ECO:0000313" key="3">
    <source>
        <dbReference type="Proteomes" id="UP000739538"/>
    </source>
</evidence>
<accession>A0A956SF39</accession>
<dbReference type="InterPro" id="IPR030916">
    <property type="entry name" value="ELWxxDGT_rpt"/>
</dbReference>
<dbReference type="Proteomes" id="UP000739538">
    <property type="component" value="Unassembled WGS sequence"/>
</dbReference>
<dbReference type="Gene3D" id="2.60.40.4070">
    <property type="match status" value="1"/>
</dbReference>
<dbReference type="EMBL" id="JAGQHS010000162">
    <property type="protein sequence ID" value="MCA9758332.1"/>
    <property type="molecule type" value="Genomic_DNA"/>
</dbReference>
<evidence type="ECO:0000256" key="1">
    <source>
        <dbReference type="SAM" id="MobiDB-lite"/>
    </source>
</evidence>
<feature type="compositionally biased region" description="Low complexity" evidence="1">
    <location>
        <begin position="12"/>
        <end position="22"/>
    </location>
</feature>
<dbReference type="NCBIfam" id="TIGR04534">
    <property type="entry name" value="ELWxxDGT_rpt"/>
    <property type="match status" value="1"/>
</dbReference>
<protein>
    <recommendedName>
        <fullName evidence="4">T9SS type A sorting domain-containing protein</fullName>
    </recommendedName>
</protein>
<comment type="caution">
    <text evidence="2">The sequence shown here is derived from an EMBL/GenBank/DDBJ whole genome shotgun (WGS) entry which is preliminary data.</text>
</comment>
<dbReference type="AlphaFoldDB" id="A0A956SF39"/>
<evidence type="ECO:0008006" key="4">
    <source>
        <dbReference type="Google" id="ProtNLM"/>
    </source>
</evidence>
<sequence>MHRRIAPCRTETSPVALTPASASAASPVPLGGATRISATYHAITKRRNKLPVPAVKAALSTFQWLPPLAPVPLVAAVLGCLLSGTAFGQAELATNIHGGGSSPLQTAGLGDTVYIAALNNAGPGFRVYQFDDVTDQGEPVPGLPPMSAVRALVGLETRVVCVATPVGGTDQGIWALDGSSATLLRMAPENSWGFSALDLNGGILFTSVDATYGFELWFSDGTPGGTNLVLDINPGGDSVPFLGAIVDGVAFFTADDGTHGRELWKTDGTSGGTQLVKDLLSGSGSSSPLFLTAFQDMLLFQAFNDLYRSDGTDPGTVLVSPIADMGTGMLATASWTYFPGYDSATGNELYRTDGTVVELVADIVPGPESSFPAELTRIGNQFCFVTRGLDDQLWRSDGTEGGTTLVADLAVDPEEFQLAGLYEHDGAVYFFASEPAGDWSESELWRSEGDLASTVKLEVYPGDLGSLPRNFVSAGDHLYFTAFDGTDTGRELWRAANTDLSPELAFDIVTERSSSPTDFLRVDESIFFAATEPYYGRTVFRMYLDDDPLGASRKASQETPGDDIILGTSEFVVDSESTLDDLYVTTNVDGFGLEPVVATTYRIYPIDVNPGPDGSDPSDLVFVGGSLFFVAEVPTTGGYGVYVWEPSGGLGNGDLTLLQDFGANRPHGLLAYTDGVLFIGTDPGHGTELWRASVSGASRVADIHPGAGSSDPADLTIMDDRVYFSAFHPDSGRELWCTDGTGAGTHLVEDVNAGVSDSNPQDLTDGYPSLYFSANTPGSGRELYKATEAGAVPIEEVVPGPGSADPRELAFASSRLFFSADDGSGVGREPWVSNGVSVNLVADLQPGPGSSTPTAFGGHLGAVYFLADDGASGRELWRYSGSLLNVSDSIAPGPASSFVGERVSTSDGRYVFVAEEAEYGREFWYVTDAGGPADAPVVPVRVGDRLALRAGPNPFGDHLDLRFELPRAGVVRTSLLDASGRVVAEQSLGRQEAGSHSVRWSLAAEQSRIPGGVYFLRILAGTETSVRKVLRVR</sequence>